<dbReference type="EMBL" id="CP020946">
    <property type="protein sequence ID" value="ASD62238.1"/>
    <property type="molecule type" value="Genomic_DNA"/>
</dbReference>
<keyword evidence="1" id="KW-0732">Signal</keyword>
<dbReference type="AlphaFoldDB" id="A0A1Z3N431"/>
<dbReference type="Proteomes" id="UP000197003">
    <property type="component" value="Chromosome"/>
</dbReference>
<feature type="signal peptide" evidence="1">
    <location>
        <begin position="1"/>
        <end position="22"/>
    </location>
</feature>
<evidence type="ECO:0000256" key="1">
    <source>
        <dbReference type="SAM" id="SignalP"/>
    </source>
</evidence>
<accession>A0A1Z3N431</accession>
<gene>
    <name evidence="2" type="ORF">B9G79_00990</name>
</gene>
<feature type="chain" id="PRO_5012577115" evidence="1">
    <location>
        <begin position="23"/>
        <end position="162"/>
    </location>
</feature>
<name>A0A1Z3N431_BDEBC</name>
<organism evidence="2 3">
    <name type="scientific">Bdellovibrio bacteriovorus</name>
    <dbReference type="NCBI Taxonomy" id="959"/>
    <lineage>
        <taxon>Bacteria</taxon>
        <taxon>Pseudomonadati</taxon>
        <taxon>Bdellovibrionota</taxon>
        <taxon>Bdellovibrionia</taxon>
        <taxon>Bdellovibrionales</taxon>
        <taxon>Pseudobdellovibrionaceae</taxon>
        <taxon>Bdellovibrio</taxon>
    </lineage>
</organism>
<evidence type="ECO:0000313" key="3">
    <source>
        <dbReference type="Proteomes" id="UP000197003"/>
    </source>
</evidence>
<evidence type="ECO:0000313" key="2">
    <source>
        <dbReference type="EMBL" id="ASD62238.1"/>
    </source>
</evidence>
<protein>
    <submittedName>
        <fullName evidence="2">Uncharacterized protein</fullName>
    </submittedName>
</protein>
<sequence length="162" mass="17548">MKIAATSLLFCSLLLSAFSASAGMTSGTIGVSLTIVEAGRLSSDVTSEPSQLRDIKALSILTEARDGAVVDVYINRQLITSVRSQKGVVNFELNWTSEDKMNLELRSGGKVLEPLQTAYITPSTTMIPKMSTQGYQRQVLVTHEDGSQSTKTIEVKTVVVEY</sequence>
<dbReference type="OrthoDB" id="5295467at2"/>
<reference evidence="2 3" key="1">
    <citation type="submission" date="2017-04" db="EMBL/GenBank/DDBJ databases">
        <title>Whole genome sequence of Bdellovibrio bacteriovorus strain SSB218315.</title>
        <authorList>
            <person name="Oyedara O."/>
            <person name="Rodriguez-Perez M.A."/>
        </authorList>
    </citation>
    <scope>NUCLEOTIDE SEQUENCE [LARGE SCALE GENOMIC DNA]</scope>
    <source>
        <strain evidence="2 3">SSB218315</strain>
    </source>
</reference>
<proteinExistence type="predicted"/>
<dbReference type="RefSeq" id="WP_088563892.1">
    <property type="nucleotide sequence ID" value="NZ_CP020946.1"/>
</dbReference>